<organism evidence="2 3">
    <name type="scientific">Aureispira anguillae</name>
    <dbReference type="NCBI Taxonomy" id="2864201"/>
    <lineage>
        <taxon>Bacteria</taxon>
        <taxon>Pseudomonadati</taxon>
        <taxon>Bacteroidota</taxon>
        <taxon>Saprospiria</taxon>
        <taxon>Saprospirales</taxon>
        <taxon>Saprospiraceae</taxon>
        <taxon>Aureispira</taxon>
    </lineage>
</organism>
<feature type="domain" description="DUF1330" evidence="1">
    <location>
        <begin position="11"/>
        <end position="88"/>
    </location>
</feature>
<keyword evidence="3" id="KW-1185">Reference proteome</keyword>
<dbReference type="RefSeq" id="WP_264790203.1">
    <property type="nucleotide sequence ID" value="NZ_AP026867.1"/>
</dbReference>
<dbReference type="AlphaFoldDB" id="A0A916DXE9"/>
<accession>A0A916DXE9</accession>
<reference evidence="2" key="1">
    <citation type="submission" date="2022-09" db="EMBL/GenBank/DDBJ databases">
        <title>Aureispira anguillicida sp. nov., isolated from Leptocephalus of Japanese eel Anguilla japonica.</title>
        <authorList>
            <person name="Yuasa K."/>
            <person name="Mekata T."/>
            <person name="Ikunari K."/>
        </authorList>
    </citation>
    <scope>NUCLEOTIDE SEQUENCE</scope>
    <source>
        <strain evidence="2">EL160426</strain>
    </source>
</reference>
<dbReference type="EMBL" id="AP026867">
    <property type="protein sequence ID" value="BDS15011.1"/>
    <property type="molecule type" value="Genomic_DNA"/>
</dbReference>
<dbReference type="SUPFAM" id="SSF54909">
    <property type="entry name" value="Dimeric alpha+beta barrel"/>
    <property type="match status" value="1"/>
</dbReference>
<dbReference type="Pfam" id="PF07045">
    <property type="entry name" value="DUF1330"/>
    <property type="match status" value="1"/>
</dbReference>
<dbReference type="InterPro" id="IPR010753">
    <property type="entry name" value="DUF1330"/>
</dbReference>
<proteinExistence type="predicted"/>
<dbReference type="Gene3D" id="3.30.70.100">
    <property type="match status" value="1"/>
</dbReference>
<gene>
    <name evidence="2" type="ORF">AsAng_0057930</name>
</gene>
<evidence type="ECO:0000313" key="3">
    <source>
        <dbReference type="Proteomes" id="UP001060919"/>
    </source>
</evidence>
<sequence length="97" mass="10905">MNQKVIMIITASINPQEPEALKNYIEKSSPLFKAAGGQTISKYTINNSLVGTTQLNLVKIMEFSSRLALESVFEGQEYQKLLAFRDKAFLTLNIYLS</sequence>
<protein>
    <submittedName>
        <fullName evidence="2">DUF1330 domain-containing protein</fullName>
    </submittedName>
</protein>
<evidence type="ECO:0000259" key="1">
    <source>
        <dbReference type="Pfam" id="PF07045"/>
    </source>
</evidence>
<name>A0A916DXE9_9BACT</name>
<dbReference type="KEGG" id="aup:AsAng_0057930"/>
<dbReference type="Proteomes" id="UP001060919">
    <property type="component" value="Chromosome"/>
</dbReference>
<dbReference type="InterPro" id="IPR011008">
    <property type="entry name" value="Dimeric_a/b-barrel"/>
</dbReference>
<evidence type="ECO:0000313" key="2">
    <source>
        <dbReference type="EMBL" id="BDS15011.1"/>
    </source>
</evidence>